<name>A0A385EGG1_9CAUD</name>
<reference evidence="1" key="1">
    <citation type="submission" date="2018-07" db="EMBL/GenBank/DDBJ databases">
        <authorList>
            <person name="Wilson K.M."/>
            <person name="Ely B."/>
        </authorList>
    </citation>
    <scope>NUCLEOTIDE SEQUENCE</scope>
</reference>
<accession>A0A385EGG1</accession>
<reference evidence="1" key="2">
    <citation type="submission" date="2021-07" db="EMBL/GenBank/DDBJ databases">
        <title>Giant CbK-like Caulobacter bacteriophages have genetically divergent genomes.</title>
        <authorList>
            <person name="Wilson K."/>
            <person name="Ely B."/>
        </authorList>
    </citation>
    <scope>NUCLEOTIDE SEQUENCE</scope>
</reference>
<dbReference type="Proteomes" id="UP000259683">
    <property type="component" value="Segment"/>
</dbReference>
<protein>
    <submittedName>
        <fullName evidence="1">Uncharacterized protein</fullName>
    </submittedName>
</protein>
<evidence type="ECO:0000313" key="2">
    <source>
        <dbReference type="Proteomes" id="UP000259683"/>
    </source>
</evidence>
<dbReference type="EMBL" id="MH588547">
    <property type="protein sequence ID" value="AXQ69988.1"/>
    <property type="molecule type" value="Genomic_DNA"/>
</dbReference>
<proteinExistence type="predicted"/>
<organism evidence="1 2">
    <name type="scientific">Caulobacter phage CcrSC</name>
    <dbReference type="NCBI Taxonomy" id="2283272"/>
    <lineage>
        <taxon>Viruses</taxon>
        <taxon>Duplodnaviria</taxon>
        <taxon>Heunggongvirae</taxon>
        <taxon>Uroviricota</taxon>
        <taxon>Caudoviricetes</taxon>
        <taxon>Jeanschmidtviridae</taxon>
        <taxon>Bertelyvirus</taxon>
        <taxon>Bertelyvirus SC</taxon>
    </lineage>
</organism>
<gene>
    <name evidence="1" type="ORF">CcrSC_gp406</name>
</gene>
<keyword evidence="2" id="KW-1185">Reference proteome</keyword>
<sequence length="104" mass="12036">MIDIKSAGTEDLLKVVDVATEFEHARQQAYTKAKTHAEFQPWFERAEALYQDFCAAYGLKPKPVFDTEEHIRLRIAQGHPDFLHYAEKPQFADVVPFSLPREGW</sequence>
<evidence type="ECO:0000313" key="1">
    <source>
        <dbReference type="EMBL" id="AXQ69988.1"/>
    </source>
</evidence>